<dbReference type="Proteomes" id="UP000640052">
    <property type="component" value="Unassembled WGS sequence"/>
</dbReference>
<gene>
    <name evidence="1" type="ORF">Aph01nite_69930</name>
</gene>
<accession>A0A919USI3</accession>
<proteinExistence type="predicted"/>
<sequence>MTGYHAVAGGTPAYRKEFVRSDIPDGPADFDDWVIRSVLKAEVPLFREARYLLAEETEIRDPSLYHSVLAAVADGNTTSGGIVLTCYSGAGFTQELATKPEYDVRLITIDDLYA</sequence>
<evidence type="ECO:0000313" key="1">
    <source>
        <dbReference type="EMBL" id="GIH28683.1"/>
    </source>
</evidence>
<dbReference type="AlphaFoldDB" id="A0A919USI3"/>
<dbReference type="RefSeq" id="WP_239162206.1">
    <property type="nucleotide sequence ID" value="NZ_BOOA01000089.1"/>
</dbReference>
<name>A0A919USI3_9ACTN</name>
<reference evidence="1" key="1">
    <citation type="submission" date="2021-01" db="EMBL/GenBank/DDBJ databases">
        <title>Whole genome shotgun sequence of Acrocarpospora phusangensis NBRC 108782.</title>
        <authorList>
            <person name="Komaki H."/>
            <person name="Tamura T."/>
        </authorList>
    </citation>
    <scope>NUCLEOTIDE SEQUENCE</scope>
    <source>
        <strain evidence="1">NBRC 108782</strain>
    </source>
</reference>
<protein>
    <submittedName>
        <fullName evidence="1">Uncharacterized protein</fullName>
    </submittedName>
</protein>
<evidence type="ECO:0000313" key="2">
    <source>
        <dbReference type="Proteomes" id="UP000640052"/>
    </source>
</evidence>
<comment type="caution">
    <text evidence="1">The sequence shown here is derived from an EMBL/GenBank/DDBJ whole genome shotgun (WGS) entry which is preliminary data.</text>
</comment>
<organism evidence="1 2">
    <name type="scientific">Acrocarpospora phusangensis</name>
    <dbReference type="NCBI Taxonomy" id="1070424"/>
    <lineage>
        <taxon>Bacteria</taxon>
        <taxon>Bacillati</taxon>
        <taxon>Actinomycetota</taxon>
        <taxon>Actinomycetes</taxon>
        <taxon>Streptosporangiales</taxon>
        <taxon>Streptosporangiaceae</taxon>
        <taxon>Acrocarpospora</taxon>
    </lineage>
</organism>
<keyword evidence="2" id="KW-1185">Reference proteome</keyword>
<dbReference type="EMBL" id="BOOA01000089">
    <property type="protein sequence ID" value="GIH28683.1"/>
    <property type="molecule type" value="Genomic_DNA"/>
</dbReference>